<reference evidence="6" key="1">
    <citation type="submission" date="2020-01" db="EMBL/GenBank/DDBJ databases">
        <authorList>
            <person name="Mishra B."/>
        </authorList>
    </citation>
    <scope>NUCLEOTIDE SEQUENCE [LARGE SCALE GENOMIC DNA]</scope>
</reference>
<dbReference type="AlphaFoldDB" id="A0A6D2L0M4"/>
<dbReference type="PROSITE" id="PS51806">
    <property type="entry name" value="DOG1"/>
    <property type="match status" value="1"/>
</dbReference>
<keyword evidence="2 3" id="KW-0694">RNA-binding</keyword>
<dbReference type="GO" id="GO:0005829">
    <property type="term" value="C:cytosol"/>
    <property type="evidence" value="ECO:0007669"/>
    <property type="project" value="TreeGrafter"/>
</dbReference>
<dbReference type="Gene3D" id="3.30.70.330">
    <property type="match status" value="1"/>
</dbReference>
<dbReference type="GO" id="GO:0003729">
    <property type="term" value="F:mRNA binding"/>
    <property type="evidence" value="ECO:0007669"/>
    <property type="project" value="InterPro"/>
</dbReference>
<dbReference type="InterPro" id="IPR012677">
    <property type="entry name" value="Nucleotide-bd_a/b_plait_sf"/>
</dbReference>
<dbReference type="Proteomes" id="UP000467841">
    <property type="component" value="Unassembled WGS sequence"/>
</dbReference>
<dbReference type="EMBL" id="CACVBM020001817">
    <property type="protein sequence ID" value="CAA7060080.1"/>
    <property type="molecule type" value="Genomic_DNA"/>
</dbReference>
<dbReference type="SUPFAM" id="SSF54928">
    <property type="entry name" value="RNA-binding domain, RBD"/>
    <property type="match status" value="1"/>
</dbReference>
<keyword evidence="7" id="KW-1185">Reference proteome</keyword>
<organism evidence="6 7">
    <name type="scientific">Microthlaspi erraticum</name>
    <dbReference type="NCBI Taxonomy" id="1685480"/>
    <lineage>
        <taxon>Eukaryota</taxon>
        <taxon>Viridiplantae</taxon>
        <taxon>Streptophyta</taxon>
        <taxon>Embryophyta</taxon>
        <taxon>Tracheophyta</taxon>
        <taxon>Spermatophyta</taxon>
        <taxon>Magnoliopsida</taxon>
        <taxon>eudicotyledons</taxon>
        <taxon>Gunneridae</taxon>
        <taxon>Pentapetalae</taxon>
        <taxon>rosids</taxon>
        <taxon>malvids</taxon>
        <taxon>Brassicales</taxon>
        <taxon>Brassicaceae</taxon>
        <taxon>Coluteocarpeae</taxon>
        <taxon>Microthlaspi</taxon>
    </lineage>
</organism>
<dbReference type="GO" id="GO:0006351">
    <property type="term" value="P:DNA-templated transcription"/>
    <property type="evidence" value="ECO:0007669"/>
    <property type="project" value="InterPro"/>
</dbReference>
<comment type="caution">
    <text evidence="6">The sequence shown here is derived from an EMBL/GenBank/DDBJ whole genome shotgun (WGS) entry which is preliminary data.</text>
</comment>
<dbReference type="InterPro" id="IPR025422">
    <property type="entry name" value="TGA_domain"/>
</dbReference>
<dbReference type="OrthoDB" id="683795at2759"/>
<dbReference type="GO" id="GO:0006397">
    <property type="term" value="P:mRNA processing"/>
    <property type="evidence" value="ECO:0007669"/>
    <property type="project" value="UniProtKB-KW"/>
</dbReference>
<accession>A0A6D2L0M4</accession>
<evidence type="ECO:0000256" key="3">
    <source>
        <dbReference type="PROSITE-ProRule" id="PRU00176"/>
    </source>
</evidence>
<feature type="domain" description="RRM" evidence="4">
    <location>
        <begin position="282"/>
        <end position="361"/>
    </location>
</feature>
<dbReference type="GO" id="GO:0043565">
    <property type="term" value="F:sequence-specific DNA binding"/>
    <property type="evidence" value="ECO:0007669"/>
    <property type="project" value="InterPro"/>
</dbReference>
<proteinExistence type="predicted"/>
<evidence type="ECO:0000313" key="7">
    <source>
        <dbReference type="Proteomes" id="UP000467841"/>
    </source>
</evidence>
<feature type="domain" description="DOG1" evidence="5">
    <location>
        <begin position="3"/>
        <end position="239"/>
    </location>
</feature>
<keyword evidence="1" id="KW-0507">mRNA processing</keyword>
<dbReference type="Pfam" id="PF14144">
    <property type="entry name" value="DOG1"/>
    <property type="match status" value="1"/>
</dbReference>
<evidence type="ECO:0000259" key="5">
    <source>
        <dbReference type="PROSITE" id="PS51806"/>
    </source>
</evidence>
<dbReference type="InterPro" id="IPR000504">
    <property type="entry name" value="RRM_dom"/>
</dbReference>
<evidence type="ECO:0008006" key="8">
    <source>
        <dbReference type="Google" id="ProtNLM"/>
    </source>
</evidence>
<sequence length="375" mass="42694">MCFVRFEDFYGVWSRTVTEICLPRLSSAVPADELSGNIEIVLACLEWYYKSLNHYANNDSKTILYFLFPPHRNTLEMPLLFLGDIHPYLLTRLLKSLITRANQDSGGVDTSVSQDPHAQLLKRIVDIEGDILHTFSDLQERMGKEQISFSSRFLDKWVNNSQEETQRKTVVNTAASVAKEEMCDLVKILVDANHLREQVITDIVKATMIDHQNLTAQFLDGVCRIFAAFKDQGREFRNSLSASPLMDHRRAFQPAQQPYQAFPVMNQLPTRGVYNRVPNAEYVIYVGNLGTEVTPQVLGETFRERYGSVKVAEVAFSRDTGLSNGYGFVSFSDEIEQIRALTEMDGQLCSNAPMRVRRAHANRMPGSIERFNTFK</sequence>
<evidence type="ECO:0000313" key="6">
    <source>
        <dbReference type="EMBL" id="CAA7060080.1"/>
    </source>
</evidence>
<dbReference type="InterPro" id="IPR035979">
    <property type="entry name" value="RBD_domain_sf"/>
</dbReference>
<evidence type="ECO:0000259" key="4">
    <source>
        <dbReference type="PROSITE" id="PS50102"/>
    </source>
</evidence>
<dbReference type="SMART" id="SM00360">
    <property type="entry name" value="RRM"/>
    <property type="match status" value="1"/>
</dbReference>
<dbReference type="PROSITE" id="PS50102">
    <property type="entry name" value="RRM"/>
    <property type="match status" value="1"/>
</dbReference>
<evidence type="ECO:0000256" key="1">
    <source>
        <dbReference type="ARBA" id="ARBA00022664"/>
    </source>
</evidence>
<name>A0A6D2L0M4_9BRAS</name>
<dbReference type="Pfam" id="PF00076">
    <property type="entry name" value="RRM_1"/>
    <property type="match status" value="1"/>
</dbReference>
<gene>
    <name evidence="6" type="ORF">MERR_LOCUS47316</name>
</gene>
<dbReference type="PANTHER" id="PTHR47640:SF48">
    <property type="entry name" value="POLYADENYLATE-BINDING PROTEIN RBP45B"/>
    <property type="match status" value="1"/>
</dbReference>
<dbReference type="PANTHER" id="PTHR47640">
    <property type="entry name" value="TRNA SELENOCYSTEINE 1-ASSOCIATED PROTEIN 1-RELATED-RELATED"/>
    <property type="match status" value="1"/>
</dbReference>
<protein>
    <recommendedName>
        <fullName evidence="8">RRM domain-containing protein</fullName>
    </recommendedName>
</protein>
<evidence type="ECO:0000256" key="2">
    <source>
        <dbReference type="ARBA" id="ARBA00022884"/>
    </source>
</evidence>
<dbReference type="InterPro" id="IPR050825">
    <property type="entry name" value="RBM42_RBP45_47-like"/>
</dbReference>